<accession>A0A5B6VJE8</accession>
<comment type="caution">
    <text evidence="2">The sequence shown here is derived from an EMBL/GenBank/DDBJ whole genome shotgun (WGS) entry which is preliminary data.</text>
</comment>
<keyword evidence="3" id="KW-1185">Reference proteome</keyword>
<gene>
    <name evidence="2" type="ORF">EPI10_015101</name>
</gene>
<sequence>MDSQELPDNGNKGFRYMLLRIAFALLFPIFVLFLLSFLVCLLAIFMGELSISDPISVPTQCKIVSSSVDIRSSKVCELGLLNYKAKHVFYSSENSKFRCRYDYYWTSVFKVEYTDHSLGQMQLALTEAPNEALPVSCRPDFGVAWLTKDKFKVNETYDCWYISGTPTVKLYNDGFFSCQAKDPSLIEMMKRYLILLDLQQQMKKGFAHKFEVWWLERCRNLFSGNLCIVEESVLLFHVLINAGFLNLNIGCHDTIRSIKILKSWFSSEGYARYWRSEVIAGIVTGFSTSIITISFIRTLQHMKSWLPQAINTVHKKRVCFLLVYFSVMGWLASHYWRRLSIPFIKAFNY</sequence>
<keyword evidence="1" id="KW-1133">Transmembrane helix</keyword>
<evidence type="ECO:0000256" key="1">
    <source>
        <dbReference type="SAM" id="Phobius"/>
    </source>
</evidence>
<evidence type="ECO:0000313" key="3">
    <source>
        <dbReference type="Proteomes" id="UP000325315"/>
    </source>
</evidence>
<feature type="transmembrane region" description="Helical" evidence="1">
    <location>
        <begin position="21"/>
        <end position="46"/>
    </location>
</feature>
<dbReference type="OrthoDB" id="1922696at2759"/>
<dbReference type="PANTHER" id="PTHR36779:SF1">
    <property type="entry name" value="OS04G0600400 PROTEIN"/>
    <property type="match status" value="1"/>
</dbReference>
<protein>
    <submittedName>
        <fullName evidence="2">Exopolysaccharide production negative regulator</fullName>
    </submittedName>
</protein>
<feature type="transmembrane region" description="Helical" evidence="1">
    <location>
        <begin position="318"/>
        <end position="336"/>
    </location>
</feature>
<reference evidence="3" key="1">
    <citation type="journal article" date="2019" name="Plant Biotechnol. J.">
        <title>Genome sequencing of the Australian wild diploid species Gossypium australe highlights disease resistance and delayed gland morphogenesis.</title>
        <authorList>
            <person name="Cai Y."/>
            <person name="Cai X."/>
            <person name="Wang Q."/>
            <person name="Wang P."/>
            <person name="Zhang Y."/>
            <person name="Cai C."/>
            <person name="Xu Y."/>
            <person name="Wang K."/>
            <person name="Zhou Z."/>
            <person name="Wang C."/>
            <person name="Geng S."/>
            <person name="Li B."/>
            <person name="Dong Q."/>
            <person name="Hou Y."/>
            <person name="Wang H."/>
            <person name="Ai P."/>
            <person name="Liu Z."/>
            <person name="Yi F."/>
            <person name="Sun M."/>
            <person name="An G."/>
            <person name="Cheng J."/>
            <person name="Zhang Y."/>
            <person name="Shi Q."/>
            <person name="Xie Y."/>
            <person name="Shi X."/>
            <person name="Chang Y."/>
            <person name="Huang F."/>
            <person name="Chen Y."/>
            <person name="Hong S."/>
            <person name="Mi L."/>
            <person name="Sun Q."/>
            <person name="Zhang L."/>
            <person name="Zhou B."/>
            <person name="Peng R."/>
            <person name="Zhang X."/>
            <person name="Liu F."/>
        </authorList>
    </citation>
    <scope>NUCLEOTIDE SEQUENCE [LARGE SCALE GENOMIC DNA]</scope>
    <source>
        <strain evidence="3">cv. PA1801</strain>
    </source>
</reference>
<feature type="transmembrane region" description="Helical" evidence="1">
    <location>
        <begin position="278"/>
        <end position="297"/>
    </location>
</feature>
<dbReference type="PANTHER" id="PTHR36779">
    <property type="entry name" value="OSJNBA0083N12.13 PROTEIN"/>
    <property type="match status" value="1"/>
</dbReference>
<name>A0A5B6VJE8_9ROSI</name>
<dbReference type="Proteomes" id="UP000325315">
    <property type="component" value="Unassembled WGS sequence"/>
</dbReference>
<evidence type="ECO:0000313" key="2">
    <source>
        <dbReference type="EMBL" id="KAA3469302.1"/>
    </source>
</evidence>
<keyword evidence="1" id="KW-0472">Membrane</keyword>
<organism evidence="2 3">
    <name type="scientific">Gossypium australe</name>
    <dbReference type="NCBI Taxonomy" id="47621"/>
    <lineage>
        <taxon>Eukaryota</taxon>
        <taxon>Viridiplantae</taxon>
        <taxon>Streptophyta</taxon>
        <taxon>Embryophyta</taxon>
        <taxon>Tracheophyta</taxon>
        <taxon>Spermatophyta</taxon>
        <taxon>Magnoliopsida</taxon>
        <taxon>eudicotyledons</taxon>
        <taxon>Gunneridae</taxon>
        <taxon>Pentapetalae</taxon>
        <taxon>rosids</taxon>
        <taxon>malvids</taxon>
        <taxon>Malvales</taxon>
        <taxon>Malvaceae</taxon>
        <taxon>Malvoideae</taxon>
        <taxon>Gossypium</taxon>
    </lineage>
</organism>
<dbReference type="EMBL" id="SMMG02000006">
    <property type="protein sequence ID" value="KAA3469302.1"/>
    <property type="molecule type" value="Genomic_DNA"/>
</dbReference>
<proteinExistence type="predicted"/>
<keyword evidence="1" id="KW-0812">Transmembrane</keyword>
<dbReference type="AlphaFoldDB" id="A0A5B6VJE8"/>